<sequence length="360" mass="39704">MARRILLTALCSALAAAQTWTYCNPLNTTCPANPALGGHAEFDFTKESANPKIWNMTAGPMKYGSSAEFTIHERGQSPTIQSNFFIFFGRLEVMMQAAAGTGIISTIVLQSDDLDEVDWEIIGGNRTHVESNFFGKGNTTSYDRAIYHPVDVAPQDGYHNYTVDWTKEKMEWYYDGHLLRTLRYDDPLALWGKTYPQTPMNVRLGIWSAGDESLNKYTIEWAGGLTDWSKLPFTMLIKGINVTDYSTGSEYTYGDHSGSWQSIKIKGGNSTAMTEINKPVGVSGRWNALSSGTRAGIVIGAAAGFVVLIAALLGFCIVQGRAGRKEKAAADAKWEEEQKDLNEYRLKMMKGGFSAEGGKY</sequence>
<evidence type="ECO:0000256" key="9">
    <source>
        <dbReference type="ARBA" id="ARBA00023180"/>
    </source>
</evidence>
<evidence type="ECO:0000256" key="1">
    <source>
        <dbReference type="ARBA" id="ARBA00000822"/>
    </source>
</evidence>
<evidence type="ECO:0000256" key="12">
    <source>
        <dbReference type="ARBA" id="ARBA00038074"/>
    </source>
</evidence>
<dbReference type="GO" id="GO:0005975">
    <property type="term" value="P:carbohydrate metabolic process"/>
    <property type="evidence" value="ECO:0007669"/>
    <property type="project" value="InterPro"/>
</dbReference>
<feature type="chain" id="PRO_5026054128" description="chitinase" evidence="15">
    <location>
        <begin position="18"/>
        <end position="360"/>
    </location>
</feature>
<comment type="subcellular location">
    <subcellularLocation>
        <location evidence="2">Membrane</location>
    </subcellularLocation>
</comment>
<dbReference type="Proteomes" id="UP000799640">
    <property type="component" value="Unassembled WGS sequence"/>
</dbReference>
<evidence type="ECO:0000256" key="8">
    <source>
        <dbReference type="ARBA" id="ARBA00023136"/>
    </source>
</evidence>
<keyword evidence="14" id="KW-0812">Transmembrane</keyword>
<dbReference type="GO" id="GO:0008843">
    <property type="term" value="F:endochitinase activity"/>
    <property type="evidence" value="ECO:0007669"/>
    <property type="project" value="UniProtKB-EC"/>
</dbReference>
<evidence type="ECO:0000256" key="13">
    <source>
        <dbReference type="ARBA" id="ARBA00093308"/>
    </source>
</evidence>
<comment type="similarity">
    <text evidence="12">Belongs to the glycosyl hydrolase 16 family. CRH1 subfamily.</text>
</comment>
<dbReference type="InterPro" id="IPR050546">
    <property type="entry name" value="Glycosyl_Hydrlase_16"/>
</dbReference>
<feature type="transmembrane region" description="Helical" evidence="14">
    <location>
        <begin position="295"/>
        <end position="318"/>
    </location>
</feature>
<dbReference type="InterPro" id="IPR013320">
    <property type="entry name" value="ConA-like_dom_sf"/>
</dbReference>
<evidence type="ECO:0000256" key="4">
    <source>
        <dbReference type="ARBA" id="ARBA00022676"/>
    </source>
</evidence>
<dbReference type="PANTHER" id="PTHR10963:SF27">
    <property type="entry name" value="GLYCOSIDASE-RELATED"/>
    <property type="match status" value="1"/>
</dbReference>
<gene>
    <name evidence="17" type="ORF">EJ06DRAFT_513431</name>
</gene>
<dbReference type="GO" id="GO:0009277">
    <property type="term" value="C:fungal-type cell wall"/>
    <property type="evidence" value="ECO:0007669"/>
    <property type="project" value="TreeGrafter"/>
</dbReference>
<keyword evidence="14" id="KW-1133">Transmembrane helix</keyword>
<dbReference type="EC" id="3.2.1.14" evidence="3"/>
<dbReference type="AlphaFoldDB" id="A0A6G1HRF3"/>
<dbReference type="PROSITE" id="PS51762">
    <property type="entry name" value="GH16_2"/>
    <property type="match status" value="1"/>
</dbReference>
<keyword evidence="8 14" id="KW-0472">Membrane</keyword>
<evidence type="ECO:0000313" key="17">
    <source>
        <dbReference type="EMBL" id="KAF2398419.1"/>
    </source>
</evidence>
<evidence type="ECO:0000256" key="11">
    <source>
        <dbReference type="ARBA" id="ARBA00023316"/>
    </source>
</evidence>
<dbReference type="FunFam" id="2.60.120.200:FF:000152">
    <property type="entry name" value="Cell wall glucanase"/>
    <property type="match status" value="1"/>
</dbReference>
<feature type="domain" description="GH16" evidence="16">
    <location>
        <begin position="17"/>
        <end position="237"/>
    </location>
</feature>
<evidence type="ECO:0000256" key="15">
    <source>
        <dbReference type="SAM" id="SignalP"/>
    </source>
</evidence>
<keyword evidence="5" id="KW-0808">Transferase</keyword>
<dbReference type="EMBL" id="ML996700">
    <property type="protein sequence ID" value="KAF2398419.1"/>
    <property type="molecule type" value="Genomic_DNA"/>
</dbReference>
<protein>
    <recommendedName>
        <fullName evidence="3">chitinase</fullName>
        <ecNumber evidence="3">3.2.1.14</ecNumber>
    </recommendedName>
</protein>
<evidence type="ECO:0000256" key="2">
    <source>
        <dbReference type="ARBA" id="ARBA00004370"/>
    </source>
</evidence>
<comment type="catalytic activity">
    <reaction evidence="1">
        <text>Random endo-hydrolysis of N-acetyl-beta-D-glucosaminide (1-&gt;4)-beta-linkages in chitin and chitodextrins.</text>
        <dbReference type="EC" id="3.2.1.14"/>
    </reaction>
</comment>
<evidence type="ECO:0000259" key="16">
    <source>
        <dbReference type="PROSITE" id="PS51762"/>
    </source>
</evidence>
<keyword evidence="6 15" id="KW-0732">Signal</keyword>
<comment type="function">
    <text evidence="13">Dual chitinase/transglycosylase that plays a role in cell wall architecture. Chitinase and transglycosylase activities are coupled. Required for the polysaccharide cross-linking at the septa and the cell wall. More specifically, transfers chitin to 1,6-beta-glucan in the cell wall.</text>
</comment>
<keyword evidence="11" id="KW-0961">Cell wall biogenesis/degradation</keyword>
<reference evidence="17" key="1">
    <citation type="journal article" date="2020" name="Stud. Mycol.">
        <title>101 Dothideomycetes genomes: a test case for predicting lifestyles and emergence of pathogens.</title>
        <authorList>
            <person name="Haridas S."/>
            <person name="Albert R."/>
            <person name="Binder M."/>
            <person name="Bloem J."/>
            <person name="Labutti K."/>
            <person name="Salamov A."/>
            <person name="Andreopoulos B."/>
            <person name="Baker S."/>
            <person name="Barry K."/>
            <person name="Bills G."/>
            <person name="Bluhm B."/>
            <person name="Cannon C."/>
            <person name="Castanera R."/>
            <person name="Culley D."/>
            <person name="Daum C."/>
            <person name="Ezra D."/>
            <person name="Gonzalez J."/>
            <person name="Henrissat B."/>
            <person name="Kuo A."/>
            <person name="Liang C."/>
            <person name="Lipzen A."/>
            <person name="Lutzoni F."/>
            <person name="Magnuson J."/>
            <person name="Mondo S."/>
            <person name="Nolan M."/>
            <person name="Ohm R."/>
            <person name="Pangilinan J."/>
            <person name="Park H.-J."/>
            <person name="Ramirez L."/>
            <person name="Alfaro M."/>
            <person name="Sun H."/>
            <person name="Tritt A."/>
            <person name="Yoshinaga Y."/>
            <person name="Zwiers L.-H."/>
            <person name="Turgeon B."/>
            <person name="Goodwin S."/>
            <person name="Spatafora J."/>
            <person name="Crous P."/>
            <person name="Grigoriev I."/>
        </authorList>
    </citation>
    <scope>NUCLEOTIDE SEQUENCE</scope>
    <source>
        <strain evidence="17">CBS 262.69</strain>
    </source>
</reference>
<keyword evidence="9" id="KW-0325">Glycoprotein</keyword>
<keyword evidence="4" id="KW-0328">Glycosyltransferase</keyword>
<dbReference type="SUPFAM" id="SSF49899">
    <property type="entry name" value="Concanavalin A-like lectins/glucanases"/>
    <property type="match status" value="1"/>
</dbReference>
<evidence type="ECO:0000313" key="18">
    <source>
        <dbReference type="Proteomes" id="UP000799640"/>
    </source>
</evidence>
<dbReference type="InterPro" id="IPR000757">
    <property type="entry name" value="Beta-glucanase-like"/>
</dbReference>
<dbReference type="GO" id="GO:0031505">
    <property type="term" value="P:fungal-type cell wall organization"/>
    <property type="evidence" value="ECO:0007669"/>
    <property type="project" value="TreeGrafter"/>
</dbReference>
<keyword evidence="7 17" id="KW-0378">Hydrolase</keyword>
<keyword evidence="10" id="KW-0326">Glycosidase</keyword>
<keyword evidence="18" id="KW-1185">Reference proteome</keyword>
<name>A0A6G1HRF3_9PEZI</name>
<evidence type="ECO:0000256" key="7">
    <source>
        <dbReference type="ARBA" id="ARBA00022801"/>
    </source>
</evidence>
<evidence type="ECO:0000256" key="6">
    <source>
        <dbReference type="ARBA" id="ARBA00022729"/>
    </source>
</evidence>
<organism evidence="17 18">
    <name type="scientific">Trichodelitschia bisporula</name>
    <dbReference type="NCBI Taxonomy" id="703511"/>
    <lineage>
        <taxon>Eukaryota</taxon>
        <taxon>Fungi</taxon>
        <taxon>Dikarya</taxon>
        <taxon>Ascomycota</taxon>
        <taxon>Pezizomycotina</taxon>
        <taxon>Dothideomycetes</taxon>
        <taxon>Dothideomycetes incertae sedis</taxon>
        <taxon>Phaeotrichales</taxon>
        <taxon>Phaeotrichaceae</taxon>
        <taxon>Trichodelitschia</taxon>
    </lineage>
</organism>
<accession>A0A6G1HRF3</accession>
<proteinExistence type="inferred from homology"/>
<dbReference type="GO" id="GO:0016757">
    <property type="term" value="F:glycosyltransferase activity"/>
    <property type="evidence" value="ECO:0007669"/>
    <property type="project" value="UniProtKB-KW"/>
</dbReference>
<feature type="signal peptide" evidence="15">
    <location>
        <begin position="1"/>
        <end position="17"/>
    </location>
</feature>
<dbReference type="Gene3D" id="2.60.120.200">
    <property type="match status" value="1"/>
</dbReference>
<dbReference type="CDD" id="cd02183">
    <property type="entry name" value="GH16_fungal_CRH1_transglycosylase"/>
    <property type="match status" value="1"/>
</dbReference>
<evidence type="ECO:0000256" key="14">
    <source>
        <dbReference type="SAM" id="Phobius"/>
    </source>
</evidence>
<dbReference type="PANTHER" id="PTHR10963">
    <property type="entry name" value="GLYCOSYL HYDROLASE-RELATED"/>
    <property type="match status" value="1"/>
</dbReference>
<evidence type="ECO:0000256" key="10">
    <source>
        <dbReference type="ARBA" id="ARBA00023295"/>
    </source>
</evidence>
<dbReference type="Pfam" id="PF00722">
    <property type="entry name" value="Glyco_hydro_16"/>
    <property type="match status" value="1"/>
</dbReference>
<evidence type="ECO:0000256" key="5">
    <source>
        <dbReference type="ARBA" id="ARBA00022679"/>
    </source>
</evidence>
<dbReference type="OrthoDB" id="4781at2759"/>
<evidence type="ECO:0000256" key="3">
    <source>
        <dbReference type="ARBA" id="ARBA00012729"/>
    </source>
</evidence>
<dbReference type="GO" id="GO:0016020">
    <property type="term" value="C:membrane"/>
    <property type="evidence" value="ECO:0007669"/>
    <property type="project" value="UniProtKB-SubCell"/>
</dbReference>